<dbReference type="Proteomes" id="UP000298325">
    <property type="component" value="Unassembled WGS sequence"/>
</dbReference>
<dbReference type="EMBL" id="SRPF01000003">
    <property type="protein sequence ID" value="TGN39498.1"/>
    <property type="molecule type" value="Genomic_DNA"/>
</dbReference>
<accession>A0A4Z1C8X2</accession>
<proteinExistence type="predicted"/>
<protein>
    <submittedName>
        <fullName evidence="1">Uncharacterized protein</fullName>
    </submittedName>
</protein>
<organism evidence="1 2">
    <name type="scientific">Marinobacter confluentis</name>
    <dbReference type="NCBI Taxonomy" id="1697557"/>
    <lineage>
        <taxon>Bacteria</taxon>
        <taxon>Pseudomonadati</taxon>
        <taxon>Pseudomonadota</taxon>
        <taxon>Gammaproteobacteria</taxon>
        <taxon>Pseudomonadales</taxon>
        <taxon>Marinobacteraceae</taxon>
        <taxon>Marinobacter</taxon>
    </lineage>
</organism>
<dbReference type="RefSeq" id="WP_135803805.1">
    <property type="nucleotide sequence ID" value="NZ_SRPF01000003.1"/>
</dbReference>
<name>A0A4Z1C8X2_9GAMM</name>
<dbReference type="AlphaFoldDB" id="A0A4Z1C8X2"/>
<keyword evidence="2" id="KW-1185">Reference proteome</keyword>
<reference evidence="1 2" key="1">
    <citation type="submission" date="2019-04" db="EMBL/GenBank/DDBJ databases">
        <authorList>
            <person name="Park S."/>
            <person name="Yoon J.-H."/>
        </authorList>
    </citation>
    <scope>NUCLEOTIDE SEQUENCE [LARGE SCALE GENOMIC DNA]</scope>
    <source>
        <strain evidence="1 2">HJM-18</strain>
    </source>
</reference>
<evidence type="ECO:0000313" key="2">
    <source>
        <dbReference type="Proteomes" id="UP000298325"/>
    </source>
</evidence>
<comment type="caution">
    <text evidence="1">The sequence shown here is derived from an EMBL/GenBank/DDBJ whole genome shotgun (WGS) entry which is preliminary data.</text>
</comment>
<evidence type="ECO:0000313" key="1">
    <source>
        <dbReference type="EMBL" id="TGN39498.1"/>
    </source>
</evidence>
<sequence>MDFLCPAHRNQFSELPLKERHDLWLFWMESARSMIENGEWRDVVSLVGSAFDLACLHPQGEQPQMHTELTLSAILVFRVLSDLGERSAAEQVFYRALDSLPSDPTHLTLPQRVQVKDCVEVLLNTGRQSDFFLKHLDWRALPIGQSRSCRVRVVH</sequence>
<dbReference type="OrthoDB" id="6365056at2"/>
<gene>
    <name evidence="1" type="ORF">E5Q11_12820</name>
</gene>